<evidence type="ECO:0000256" key="1">
    <source>
        <dbReference type="SAM" id="Phobius"/>
    </source>
</evidence>
<dbReference type="PANTHER" id="PTHR43471:SF12">
    <property type="entry name" value="HYPOTHETICAL MEMBRANE PROTEIN, CONSERVED"/>
    <property type="match status" value="1"/>
</dbReference>
<keyword evidence="3" id="KW-1185">Reference proteome</keyword>
<keyword evidence="1" id="KW-0812">Transmembrane</keyword>
<comment type="caution">
    <text evidence="2">The sequence shown here is derived from an EMBL/GenBank/DDBJ whole genome shotgun (WGS) entry which is preliminary data.</text>
</comment>
<keyword evidence="1" id="KW-0472">Membrane</keyword>
<feature type="transmembrane region" description="Helical" evidence="1">
    <location>
        <begin position="156"/>
        <end position="181"/>
    </location>
</feature>
<evidence type="ECO:0000313" key="3">
    <source>
        <dbReference type="Proteomes" id="UP001596989"/>
    </source>
</evidence>
<evidence type="ECO:0000313" key="2">
    <source>
        <dbReference type="EMBL" id="MFD0959223.1"/>
    </source>
</evidence>
<accession>A0ABW3HNW2</accession>
<dbReference type="Proteomes" id="UP001596989">
    <property type="component" value="Unassembled WGS sequence"/>
</dbReference>
<dbReference type="Pfam" id="PF12679">
    <property type="entry name" value="ABC2_membrane_2"/>
    <property type="match status" value="1"/>
</dbReference>
<sequence>MNIYWFELRANRRSTLGWTLALAMLAVFFLAMFPTFANEAEQFKQVLGTMPEVVLKAVGVQIDSIASMLGFYSYIFLYISLCGAIQAMGLGLSILSKETREKTADFLLTKPVQRGAVVTAKLLAALTCLLITNAVFVAVASLMASVVKTDDYSVEAFLLVSATLPMIQLIFLALGLAAAMIAPRIRTVLPITLGTVFAFFAIGMIGATAEDGALRYLSPLHYFDRAYIVSQESYETGFLLLSGVIVAVAVAFAYWRYSRRDVHVN</sequence>
<protein>
    <submittedName>
        <fullName evidence="2">ABC transporter permease subunit</fullName>
    </submittedName>
</protein>
<keyword evidence="1" id="KW-1133">Transmembrane helix</keyword>
<gene>
    <name evidence="2" type="ORF">ACFQ2I_07460</name>
</gene>
<organism evidence="2 3">
    <name type="scientific">Paenibacillus chungangensis</name>
    <dbReference type="NCBI Taxonomy" id="696535"/>
    <lineage>
        <taxon>Bacteria</taxon>
        <taxon>Bacillati</taxon>
        <taxon>Bacillota</taxon>
        <taxon>Bacilli</taxon>
        <taxon>Bacillales</taxon>
        <taxon>Paenibacillaceae</taxon>
        <taxon>Paenibacillus</taxon>
    </lineage>
</organism>
<feature type="transmembrane region" description="Helical" evidence="1">
    <location>
        <begin position="16"/>
        <end position="37"/>
    </location>
</feature>
<feature type="transmembrane region" description="Helical" evidence="1">
    <location>
        <begin position="116"/>
        <end position="144"/>
    </location>
</feature>
<feature type="transmembrane region" description="Helical" evidence="1">
    <location>
        <begin position="237"/>
        <end position="255"/>
    </location>
</feature>
<feature type="transmembrane region" description="Helical" evidence="1">
    <location>
        <begin position="188"/>
        <end position="209"/>
    </location>
</feature>
<name>A0ABW3HNW2_9BACL</name>
<feature type="transmembrane region" description="Helical" evidence="1">
    <location>
        <begin position="71"/>
        <end position="95"/>
    </location>
</feature>
<dbReference type="EMBL" id="JBHTJZ010000008">
    <property type="protein sequence ID" value="MFD0959223.1"/>
    <property type="molecule type" value="Genomic_DNA"/>
</dbReference>
<dbReference type="RefSeq" id="WP_377563255.1">
    <property type="nucleotide sequence ID" value="NZ_JBHTJZ010000008.1"/>
</dbReference>
<proteinExistence type="predicted"/>
<reference evidence="3" key="1">
    <citation type="journal article" date="2019" name="Int. J. Syst. Evol. Microbiol.">
        <title>The Global Catalogue of Microorganisms (GCM) 10K type strain sequencing project: providing services to taxonomists for standard genome sequencing and annotation.</title>
        <authorList>
            <consortium name="The Broad Institute Genomics Platform"/>
            <consortium name="The Broad Institute Genome Sequencing Center for Infectious Disease"/>
            <person name="Wu L."/>
            <person name="Ma J."/>
        </authorList>
    </citation>
    <scope>NUCLEOTIDE SEQUENCE [LARGE SCALE GENOMIC DNA]</scope>
    <source>
        <strain evidence="3">CCUG 59129</strain>
    </source>
</reference>
<dbReference type="PANTHER" id="PTHR43471">
    <property type="entry name" value="ABC TRANSPORTER PERMEASE"/>
    <property type="match status" value="1"/>
</dbReference>